<evidence type="ECO:0000256" key="1">
    <source>
        <dbReference type="SAM" id="MobiDB-lite"/>
    </source>
</evidence>
<dbReference type="Proteomes" id="UP000019116">
    <property type="component" value="Chromosome 3A"/>
</dbReference>
<sequence>MGSCASVHKDDVGLPKKQQLLASSSPPAKDDTKAVAGAPVGDVLVDLRRKIEGFGPSRTPDSGSKDEMFFESQPWLDSDCEDDFYSINGDFTPSRGSTPVHQPRAQTVMSNVFLPDNAARSPNSSEASPTGRRKLADLLQEATRNDTGETAAAAAGEADGSKSGQQAVAPAAGKTVSEPSSGCSTEPTPVREARTRKERAWYSGRCCLPTFVHSLALDDEGRQKTGPGPCAV</sequence>
<dbReference type="Gramene" id="TraesPARA_EIv1.0_0865860.1">
    <property type="protein sequence ID" value="TraesPARA_EIv1.0_0865860.1.CDS"/>
    <property type="gene ID" value="TraesPARA_EIv1.0_0865860"/>
</dbReference>
<dbReference type="Gramene" id="TraesWEE_scaffold_062393_01G000300.1">
    <property type="protein sequence ID" value="TraesWEE_scaffold_062393_01G000300.1"/>
    <property type="gene ID" value="TraesWEE_scaffold_062393_01G000300"/>
</dbReference>
<keyword evidence="3" id="KW-1185">Reference proteome</keyword>
<dbReference type="Gramene" id="TraesCS3A03G0995300.1">
    <property type="protein sequence ID" value="TraesCS3A03G0995300.1.CDS"/>
    <property type="gene ID" value="TraesCS3A03G0995300"/>
</dbReference>
<dbReference type="AlphaFoldDB" id="A0A3B6ESN1"/>
<dbReference type="PANTHER" id="PTHR34280:SF2">
    <property type="entry name" value="OS01G0920100 PROTEIN"/>
    <property type="match status" value="1"/>
</dbReference>
<feature type="region of interest" description="Disordered" evidence="1">
    <location>
        <begin position="115"/>
        <end position="196"/>
    </location>
</feature>
<dbReference type="Gramene" id="TraesLAC3A03G01429400.1">
    <property type="protein sequence ID" value="TraesLAC3A03G01429400.1"/>
    <property type="gene ID" value="TraesLAC3A03G01429400"/>
</dbReference>
<reference evidence="2" key="1">
    <citation type="submission" date="2018-08" db="EMBL/GenBank/DDBJ databases">
        <authorList>
            <person name="Rossello M."/>
        </authorList>
    </citation>
    <scope>NUCLEOTIDE SEQUENCE [LARGE SCALE GENOMIC DNA]</scope>
    <source>
        <strain evidence="2">cv. Chinese Spring</strain>
    </source>
</reference>
<feature type="compositionally biased region" description="Low complexity" evidence="1">
    <location>
        <begin position="148"/>
        <end position="158"/>
    </location>
</feature>
<dbReference type="Gramene" id="TraesJUL3A03G01497810.1">
    <property type="protein sequence ID" value="TraesJUL3A03G01497810.1"/>
    <property type="gene ID" value="TraesJUL3A03G01497810"/>
</dbReference>
<dbReference type="Gramene" id="TraesSYM3A03G01508610.1">
    <property type="protein sequence ID" value="TraesSYM3A03G01508610.1"/>
    <property type="gene ID" value="TraesSYM3A03G01508610"/>
</dbReference>
<dbReference type="Gramene" id="TraesSTA3A03G01477380.1">
    <property type="protein sequence ID" value="TraesSTA3A03G01477380.1"/>
    <property type="gene ID" value="TraesSTA3A03G01477380"/>
</dbReference>
<organism evidence="2">
    <name type="scientific">Triticum aestivum</name>
    <name type="common">Wheat</name>
    <dbReference type="NCBI Taxonomy" id="4565"/>
    <lineage>
        <taxon>Eukaryota</taxon>
        <taxon>Viridiplantae</taxon>
        <taxon>Streptophyta</taxon>
        <taxon>Embryophyta</taxon>
        <taxon>Tracheophyta</taxon>
        <taxon>Spermatophyta</taxon>
        <taxon>Magnoliopsida</taxon>
        <taxon>Liliopsida</taxon>
        <taxon>Poales</taxon>
        <taxon>Poaceae</taxon>
        <taxon>BOP clade</taxon>
        <taxon>Pooideae</taxon>
        <taxon>Triticodae</taxon>
        <taxon>Triticeae</taxon>
        <taxon>Triticinae</taxon>
        <taxon>Triticum</taxon>
    </lineage>
</organism>
<feature type="compositionally biased region" description="Polar residues" evidence="1">
    <location>
        <begin position="177"/>
        <end position="187"/>
    </location>
</feature>
<dbReference type="Gramene" id="TraesRN3A0101014100.1">
    <property type="protein sequence ID" value="TraesRN3A0101014100.1"/>
    <property type="gene ID" value="TraesRN3A0101014100"/>
</dbReference>
<dbReference type="RefSeq" id="XP_044342776.1">
    <property type="nucleotide sequence ID" value="XM_044486841.1"/>
</dbReference>
<dbReference type="Gramene" id="TraesROB_scaffold_088150_01G000200.1">
    <property type="protein sequence ID" value="TraesROB_scaffold_088150_01G000200.1"/>
    <property type="gene ID" value="TraesROB_scaffold_088150_01G000200"/>
</dbReference>
<dbReference type="GeneID" id="123063103"/>
<evidence type="ECO:0000313" key="2">
    <source>
        <dbReference type="EnsemblPlants" id="TraesCS3A02G427500.1"/>
    </source>
</evidence>
<protein>
    <submittedName>
        <fullName evidence="2">Uncharacterized protein</fullName>
    </submittedName>
</protein>
<dbReference type="Gramene" id="TraesLDM3A03G01486000.1">
    <property type="protein sequence ID" value="TraesLDM3A03G01486000.1"/>
    <property type="gene ID" value="TraesLDM3A03G01486000"/>
</dbReference>
<dbReference type="EnsemblPlants" id="TraesCS3A02G427500.1">
    <property type="protein sequence ID" value="TraesCS3A02G427500.1"/>
    <property type="gene ID" value="TraesCS3A02G427500"/>
</dbReference>
<dbReference type="Gramene" id="TraesNOR3A03G01506720.1">
    <property type="protein sequence ID" value="TraesNOR3A03G01506720.1"/>
    <property type="gene ID" value="TraesNOR3A03G01506720"/>
</dbReference>
<name>A0A3B6ESN1_WHEAT</name>
<reference evidence="2" key="2">
    <citation type="submission" date="2018-10" db="UniProtKB">
        <authorList>
            <consortium name="EnsemblPlants"/>
        </authorList>
    </citation>
    <scope>IDENTIFICATION</scope>
</reference>
<dbReference type="PANTHER" id="PTHR34280">
    <property type="entry name" value="OS01G0920100 PROTEIN"/>
    <property type="match status" value="1"/>
</dbReference>
<dbReference type="Gramene" id="TraesARI3A03G01507080.1">
    <property type="protein sequence ID" value="TraesARI3A03G01507080.1"/>
    <property type="gene ID" value="TraesARI3A03G01507080"/>
</dbReference>
<evidence type="ECO:0000313" key="3">
    <source>
        <dbReference type="Proteomes" id="UP000019116"/>
    </source>
</evidence>
<dbReference type="Gramene" id="TraesMAC3A03G01483710.1">
    <property type="protein sequence ID" value="TraesMAC3A03G01483710.1"/>
    <property type="gene ID" value="TraesMAC3A03G01483710"/>
</dbReference>
<dbReference type="Gramene" id="TraesJAG3A03G01494150.1">
    <property type="protein sequence ID" value="TraesJAG3A03G01494150.1"/>
    <property type="gene ID" value="TraesJAG3A03G01494150"/>
</dbReference>
<dbReference type="Gramene" id="TraesCLE_scaffold_087760_01G000200.1">
    <property type="protein sequence ID" value="TraesCLE_scaffold_087760_01G000200.1"/>
    <property type="gene ID" value="TraesCLE_scaffold_087760_01G000200"/>
</dbReference>
<accession>A0A3B6ESN1</accession>
<dbReference type="Gramene" id="TraesCAD_scaffold_105704_01G000300.1">
    <property type="protein sequence ID" value="TraesCAD_scaffold_105704_01G000300.1"/>
    <property type="gene ID" value="TraesCAD_scaffold_105704_01G000300"/>
</dbReference>
<dbReference type="OrthoDB" id="1925325at2759"/>
<feature type="region of interest" description="Disordered" evidence="1">
    <location>
        <begin position="1"/>
        <end position="36"/>
    </location>
</feature>
<proteinExistence type="predicted"/>
<dbReference type="OMA" id="WQHHRCL"/>
<dbReference type="InterPro" id="IPR038947">
    <property type="entry name" value="At3g27210-like"/>
</dbReference>
<dbReference type="Gramene" id="TraesCS3A02G427500.1">
    <property type="protein sequence ID" value="TraesCS3A02G427500.1"/>
    <property type="gene ID" value="TraesCS3A02G427500"/>
</dbReference>
<gene>
    <name evidence="2" type="primary">LOC123063103</name>
</gene>